<keyword evidence="16" id="KW-1185">Reference proteome</keyword>
<evidence type="ECO:0000256" key="2">
    <source>
        <dbReference type="ARBA" id="ARBA00022448"/>
    </source>
</evidence>
<proteinExistence type="inferred from homology"/>
<dbReference type="Pfam" id="PF12704">
    <property type="entry name" value="MacB_PCD"/>
    <property type="match status" value="1"/>
</dbReference>
<evidence type="ECO:0000259" key="14">
    <source>
        <dbReference type="PROSITE" id="PS50893"/>
    </source>
</evidence>
<dbReference type="Pfam" id="PF00005">
    <property type="entry name" value="ABC_tran"/>
    <property type="match status" value="1"/>
</dbReference>
<evidence type="ECO:0000313" key="15">
    <source>
        <dbReference type="EMBL" id="KRK45992.1"/>
    </source>
</evidence>
<reference evidence="15 16" key="1">
    <citation type="journal article" date="2015" name="Genome Announc.">
        <title>Expanding the biotechnology potential of lactobacilli through comparative genomics of 213 strains and associated genera.</title>
        <authorList>
            <person name="Sun Z."/>
            <person name="Harris H.M."/>
            <person name="McCann A."/>
            <person name="Guo C."/>
            <person name="Argimon S."/>
            <person name="Zhang W."/>
            <person name="Yang X."/>
            <person name="Jeffery I.B."/>
            <person name="Cooney J.C."/>
            <person name="Kagawa T.F."/>
            <person name="Liu W."/>
            <person name="Song Y."/>
            <person name="Salvetti E."/>
            <person name="Wrobel A."/>
            <person name="Rasinkangas P."/>
            <person name="Parkhill J."/>
            <person name="Rea M.C."/>
            <person name="O'Sullivan O."/>
            <person name="Ritari J."/>
            <person name="Douillard F.P."/>
            <person name="Paul Ross R."/>
            <person name="Yang R."/>
            <person name="Briner A.E."/>
            <person name="Felis G.E."/>
            <person name="de Vos W.M."/>
            <person name="Barrangou R."/>
            <person name="Klaenhammer T.R."/>
            <person name="Caufield P.W."/>
            <person name="Cui Y."/>
            <person name="Zhang H."/>
            <person name="O'Toole P.W."/>
        </authorList>
    </citation>
    <scope>NUCLEOTIDE SEQUENCE [LARGE SCALE GENOMIC DNA]</scope>
    <source>
        <strain evidence="15 16">DSM 15638</strain>
    </source>
</reference>
<dbReference type="EMBL" id="AZDI01000003">
    <property type="protein sequence ID" value="KRK45992.1"/>
    <property type="molecule type" value="Genomic_DNA"/>
</dbReference>
<dbReference type="CDD" id="cd03255">
    <property type="entry name" value="ABC_MJ0796_LolCDE_FtsE"/>
    <property type="match status" value="1"/>
</dbReference>
<keyword evidence="6" id="KW-0547">Nucleotide-binding</keyword>
<dbReference type="STRING" id="1423719.FC66_GL000953"/>
<feature type="domain" description="ABC transporter" evidence="14">
    <location>
        <begin position="3"/>
        <end position="242"/>
    </location>
</feature>
<name>A0A0R1HIR2_9LACO</name>
<dbReference type="InterPro" id="IPR027417">
    <property type="entry name" value="P-loop_NTPase"/>
</dbReference>
<evidence type="ECO:0000256" key="8">
    <source>
        <dbReference type="ARBA" id="ARBA00022970"/>
    </source>
</evidence>
<accession>A0A0R1HIR2</accession>
<keyword evidence="3" id="KW-1003">Cell membrane</keyword>
<evidence type="ECO:0000256" key="7">
    <source>
        <dbReference type="ARBA" id="ARBA00022840"/>
    </source>
</evidence>
<dbReference type="AlphaFoldDB" id="A0A0R1HIR2"/>
<dbReference type="GO" id="GO:0005886">
    <property type="term" value="C:plasma membrane"/>
    <property type="evidence" value="ECO:0007669"/>
    <property type="project" value="UniProtKB-SubCell"/>
</dbReference>
<dbReference type="InterPro" id="IPR003838">
    <property type="entry name" value="ABC3_permease_C"/>
</dbReference>
<evidence type="ECO:0000256" key="9">
    <source>
        <dbReference type="ARBA" id="ARBA00022989"/>
    </source>
</evidence>
<comment type="subcellular location">
    <subcellularLocation>
        <location evidence="1">Cell inner membrane</location>
        <topology evidence="1">Multi-pass membrane protein</topology>
    </subcellularLocation>
</comment>
<protein>
    <submittedName>
        <fullName evidence="15">ABC transporter, ATP-binding protein</fullName>
    </submittedName>
</protein>
<dbReference type="Pfam" id="PF02687">
    <property type="entry name" value="FtsX"/>
    <property type="match status" value="1"/>
</dbReference>
<dbReference type="Gene3D" id="3.40.50.300">
    <property type="entry name" value="P-loop containing nucleotide triphosphate hydrolases"/>
    <property type="match status" value="1"/>
</dbReference>
<dbReference type="InterPro" id="IPR003439">
    <property type="entry name" value="ABC_transporter-like_ATP-bd"/>
</dbReference>
<gene>
    <name evidence="15" type="ORF">FC66_GL000953</name>
</gene>
<dbReference type="GO" id="GO:0016887">
    <property type="term" value="F:ATP hydrolysis activity"/>
    <property type="evidence" value="ECO:0007669"/>
    <property type="project" value="InterPro"/>
</dbReference>
<dbReference type="InterPro" id="IPR025857">
    <property type="entry name" value="MacB_PCD"/>
</dbReference>
<keyword evidence="7 15" id="KW-0067">ATP-binding</keyword>
<evidence type="ECO:0000256" key="12">
    <source>
        <dbReference type="SAM" id="MobiDB-lite"/>
    </source>
</evidence>
<feature type="compositionally biased region" description="Low complexity" evidence="12">
    <location>
        <begin position="325"/>
        <end position="340"/>
    </location>
</feature>
<evidence type="ECO:0000256" key="13">
    <source>
        <dbReference type="SAM" id="Phobius"/>
    </source>
</evidence>
<sequence length="667" mass="71721">MILEIKHVSKTYNMAGGTTFKALKDINASFDKGELVSIVGESGSGKSTLMNLIGGLDSSFDGEITYNGENIGEFSEKELVNFHKKSIGFIFQNFNLIPHLSLIDNVAMAMTLSNVDKTVRVERAKKLLTDVGLQDHMTKKPDQISGGQKQRVAIARALMNDPDVIIADEPTGALDSETTDAVLEIIKDIAKRGKLVLMVTHSDRVAAYSSRVVRIDNGAIISDDEQEQLELHANEDEFKGEKPKNLSLWSAIRLAALNMKAKFSRNLLVAIGSSIGIMSVVLMLSLGKGVTSYIKSTMSSYVNPNVTEVHMKAKPTAASSSGSNTPTTASNAQAAQAKEQQTQMAAITGQTGSFAEKDIKKLTNVKHVDSLQKGYTAISLGTNTVSYKGKKASLMQLGTMNSSITKSNITQGSKPGKDGVLLDKTTADTLGKNIVGKKVEIAIVYNEKTIKKTVKVAGIYEASGSSSSSSLVYLNYADLQQLVKDNNEKIEPNVVYLHTNDKANTAGIKAKVKSLGYTGSIQEKMSEMFTQMLDILTDVLTAVAAISLLVSAIMILVVLNISVVERTKEIGVMKALGARRKDIRRIFVSEAFLIGLASGLIGVGVTYVLAFGLNAFSIATFDVTIVKVAASYAFSGILISVLISMFASFLPANRASKLDPVESLRKE</sequence>
<evidence type="ECO:0000256" key="6">
    <source>
        <dbReference type="ARBA" id="ARBA00022741"/>
    </source>
</evidence>
<dbReference type="PROSITE" id="PS50893">
    <property type="entry name" value="ABC_TRANSPORTER_2"/>
    <property type="match status" value="1"/>
</dbReference>
<dbReference type="PROSITE" id="PS00211">
    <property type="entry name" value="ABC_TRANSPORTER_1"/>
    <property type="match status" value="1"/>
</dbReference>
<keyword evidence="2" id="KW-0813">Transport</keyword>
<dbReference type="GO" id="GO:0098796">
    <property type="term" value="C:membrane protein complex"/>
    <property type="evidence" value="ECO:0007669"/>
    <property type="project" value="UniProtKB-ARBA"/>
</dbReference>
<dbReference type="GO" id="GO:0006865">
    <property type="term" value="P:amino acid transport"/>
    <property type="evidence" value="ECO:0007669"/>
    <property type="project" value="UniProtKB-KW"/>
</dbReference>
<keyword evidence="5 13" id="KW-0812">Transmembrane</keyword>
<keyword evidence="4" id="KW-0997">Cell inner membrane</keyword>
<feature type="region of interest" description="Disordered" evidence="12">
    <location>
        <begin position="313"/>
        <end position="340"/>
    </location>
</feature>
<dbReference type="PANTHER" id="PTHR42798">
    <property type="entry name" value="LIPOPROTEIN-RELEASING SYSTEM ATP-BINDING PROTEIN LOLD"/>
    <property type="match status" value="1"/>
</dbReference>
<dbReference type="FunFam" id="3.40.50.300:FF:000032">
    <property type="entry name" value="Export ABC transporter ATP-binding protein"/>
    <property type="match status" value="1"/>
</dbReference>
<evidence type="ECO:0000313" key="16">
    <source>
        <dbReference type="Proteomes" id="UP000051450"/>
    </source>
</evidence>
<comment type="similarity">
    <text evidence="11">Belongs to the ABC transporter superfamily. Macrolide exporter (TC 3.A.1.122) family.</text>
</comment>
<keyword evidence="8" id="KW-0029">Amino-acid transport</keyword>
<keyword evidence="9 13" id="KW-1133">Transmembrane helix</keyword>
<dbReference type="GO" id="GO:0022857">
    <property type="term" value="F:transmembrane transporter activity"/>
    <property type="evidence" value="ECO:0007669"/>
    <property type="project" value="UniProtKB-ARBA"/>
</dbReference>
<dbReference type="GO" id="GO:0005524">
    <property type="term" value="F:ATP binding"/>
    <property type="evidence" value="ECO:0007669"/>
    <property type="project" value="UniProtKB-KW"/>
</dbReference>
<organism evidence="15 16">
    <name type="scientific">Dellaglioa algida DSM 15638</name>
    <dbReference type="NCBI Taxonomy" id="1423719"/>
    <lineage>
        <taxon>Bacteria</taxon>
        <taxon>Bacillati</taxon>
        <taxon>Bacillota</taxon>
        <taxon>Bacilli</taxon>
        <taxon>Lactobacillales</taxon>
        <taxon>Lactobacillaceae</taxon>
        <taxon>Dellaglioa</taxon>
    </lineage>
</organism>
<feature type="transmembrane region" description="Helical" evidence="13">
    <location>
        <begin position="539"/>
        <end position="564"/>
    </location>
</feature>
<dbReference type="InterPro" id="IPR017911">
    <property type="entry name" value="MacB-like_ATP-bd"/>
</dbReference>
<evidence type="ECO:0000256" key="1">
    <source>
        <dbReference type="ARBA" id="ARBA00004429"/>
    </source>
</evidence>
<dbReference type="InterPro" id="IPR003593">
    <property type="entry name" value="AAA+_ATPase"/>
</dbReference>
<feature type="transmembrane region" description="Helical" evidence="13">
    <location>
        <begin position="585"/>
        <end position="609"/>
    </location>
</feature>
<evidence type="ECO:0000256" key="11">
    <source>
        <dbReference type="ARBA" id="ARBA00038388"/>
    </source>
</evidence>
<evidence type="ECO:0000256" key="10">
    <source>
        <dbReference type="ARBA" id="ARBA00023136"/>
    </source>
</evidence>
<dbReference type="PANTHER" id="PTHR42798:SF6">
    <property type="entry name" value="CELL DIVISION ATP-BINDING PROTEIN FTSE"/>
    <property type="match status" value="1"/>
</dbReference>
<comment type="caution">
    <text evidence="15">The sequence shown here is derived from an EMBL/GenBank/DDBJ whole genome shotgun (WGS) entry which is preliminary data.</text>
</comment>
<dbReference type="PATRIC" id="fig|1423719.4.peg.970"/>
<evidence type="ECO:0000256" key="4">
    <source>
        <dbReference type="ARBA" id="ARBA00022519"/>
    </source>
</evidence>
<evidence type="ECO:0000256" key="3">
    <source>
        <dbReference type="ARBA" id="ARBA00022475"/>
    </source>
</evidence>
<keyword evidence="10 13" id="KW-0472">Membrane</keyword>
<evidence type="ECO:0000256" key="5">
    <source>
        <dbReference type="ARBA" id="ARBA00022692"/>
    </source>
</evidence>
<dbReference type="SUPFAM" id="SSF52540">
    <property type="entry name" value="P-loop containing nucleoside triphosphate hydrolases"/>
    <property type="match status" value="1"/>
</dbReference>
<dbReference type="InterPro" id="IPR017871">
    <property type="entry name" value="ABC_transporter-like_CS"/>
</dbReference>
<dbReference type="SMART" id="SM00382">
    <property type="entry name" value="AAA"/>
    <property type="match status" value="1"/>
</dbReference>
<dbReference type="Proteomes" id="UP000051450">
    <property type="component" value="Unassembled WGS sequence"/>
</dbReference>
<feature type="transmembrane region" description="Helical" evidence="13">
    <location>
        <begin position="629"/>
        <end position="650"/>
    </location>
</feature>